<sequence>MSKKQKITTLESNIQYENELTEGSFETTDNTIDLTENTSTEPTVELTNTSEETDLNLVSFSSRESSWVWEHFSKSTNTAGTLAKHLHNKHSSYIGNRQSTLEKFMALIQVLDQTKITEKLLGITTDNAHSMIAARRELKETLNNYELVREFVSKIRHSTRLSESLKTIYKLENKLELKPDLDIETQ</sequence>
<organism evidence="1 2">
    <name type="scientific">Racocetra persica</name>
    <dbReference type="NCBI Taxonomy" id="160502"/>
    <lineage>
        <taxon>Eukaryota</taxon>
        <taxon>Fungi</taxon>
        <taxon>Fungi incertae sedis</taxon>
        <taxon>Mucoromycota</taxon>
        <taxon>Glomeromycotina</taxon>
        <taxon>Glomeromycetes</taxon>
        <taxon>Diversisporales</taxon>
        <taxon>Gigasporaceae</taxon>
        <taxon>Racocetra</taxon>
    </lineage>
</organism>
<comment type="caution">
    <text evidence="1">The sequence shown here is derived from an EMBL/GenBank/DDBJ whole genome shotgun (WGS) entry which is preliminary data.</text>
</comment>
<evidence type="ECO:0000313" key="1">
    <source>
        <dbReference type="EMBL" id="CAG8717063.1"/>
    </source>
</evidence>
<accession>A0ACA9PP16</accession>
<gene>
    <name evidence="1" type="ORF">RPERSI_LOCUS10981</name>
</gene>
<proteinExistence type="predicted"/>
<keyword evidence="2" id="KW-1185">Reference proteome</keyword>
<dbReference type="EMBL" id="CAJVQC010022229">
    <property type="protein sequence ID" value="CAG8717063.1"/>
    <property type="molecule type" value="Genomic_DNA"/>
</dbReference>
<name>A0ACA9PP16_9GLOM</name>
<reference evidence="1" key="1">
    <citation type="submission" date="2021-06" db="EMBL/GenBank/DDBJ databases">
        <authorList>
            <person name="Kallberg Y."/>
            <person name="Tangrot J."/>
            <person name="Rosling A."/>
        </authorList>
    </citation>
    <scope>NUCLEOTIDE SEQUENCE</scope>
    <source>
        <strain evidence="1">MA461A</strain>
    </source>
</reference>
<evidence type="ECO:0000313" key="2">
    <source>
        <dbReference type="Proteomes" id="UP000789920"/>
    </source>
</evidence>
<dbReference type="Proteomes" id="UP000789920">
    <property type="component" value="Unassembled WGS sequence"/>
</dbReference>
<protein>
    <submittedName>
        <fullName evidence="1">12086_t:CDS:1</fullName>
    </submittedName>
</protein>